<dbReference type="EMBL" id="VEVO01000004">
    <property type="protein sequence ID" value="KAF0043374.1"/>
    <property type="molecule type" value="Genomic_DNA"/>
</dbReference>
<dbReference type="AlphaFoldDB" id="A0A6A4TJI4"/>
<comment type="caution">
    <text evidence="1">The sequence shown here is derived from an EMBL/GenBank/DDBJ whole genome shotgun (WGS) entry which is preliminary data.</text>
</comment>
<sequence>MVKLDRKVEQWSGQSSLGLFLTDVSAPGMTVLARSINLQDEKYSVHYDADELTSLVSAERITQCRRRSEYSSIDHFEVSHQRLRQPADQTDGHFTGKQGRSFSVCSHIPLGRHLPSTTDTALIDRGGSSSSERMIVTGAPQGCVLSPLLYTHDCALTNSTDTIIAFADDTTAVRLISGGDKTAHMDEVQRMSVWYPENNRPLLSFKTK</sequence>
<evidence type="ECO:0008006" key="3">
    <source>
        <dbReference type="Google" id="ProtNLM"/>
    </source>
</evidence>
<proteinExistence type="predicted"/>
<name>A0A6A4TJI4_SCOMX</name>
<dbReference type="Proteomes" id="UP000438429">
    <property type="component" value="Unassembled WGS sequence"/>
</dbReference>
<gene>
    <name evidence="1" type="ORF">F2P81_004711</name>
</gene>
<protein>
    <recommendedName>
        <fullName evidence="3">Reverse transcriptase domain-containing protein</fullName>
    </recommendedName>
</protein>
<reference evidence="1 2" key="1">
    <citation type="submission" date="2019-06" db="EMBL/GenBank/DDBJ databases">
        <title>Draft genomes of female and male turbot (Scophthalmus maximus).</title>
        <authorList>
            <person name="Xu H."/>
            <person name="Xu X.-W."/>
            <person name="Shao C."/>
            <person name="Chen S."/>
        </authorList>
    </citation>
    <scope>NUCLEOTIDE SEQUENCE [LARGE SCALE GENOMIC DNA]</scope>
    <source>
        <strain evidence="1">Ysfricsl-2016a</strain>
        <tissue evidence="1">Blood</tissue>
    </source>
</reference>
<organism evidence="1 2">
    <name type="scientific">Scophthalmus maximus</name>
    <name type="common">Turbot</name>
    <name type="synonym">Psetta maxima</name>
    <dbReference type="NCBI Taxonomy" id="52904"/>
    <lineage>
        <taxon>Eukaryota</taxon>
        <taxon>Metazoa</taxon>
        <taxon>Chordata</taxon>
        <taxon>Craniata</taxon>
        <taxon>Vertebrata</taxon>
        <taxon>Euteleostomi</taxon>
        <taxon>Actinopterygii</taxon>
        <taxon>Neopterygii</taxon>
        <taxon>Teleostei</taxon>
        <taxon>Neoteleostei</taxon>
        <taxon>Acanthomorphata</taxon>
        <taxon>Carangaria</taxon>
        <taxon>Pleuronectiformes</taxon>
        <taxon>Pleuronectoidei</taxon>
        <taxon>Scophthalmidae</taxon>
        <taxon>Scophthalmus</taxon>
    </lineage>
</organism>
<accession>A0A6A4TJI4</accession>
<evidence type="ECO:0000313" key="2">
    <source>
        <dbReference type="Proteomes" id="UP000438429"/>
    </source>
</evidence>
<evidence type="ECO:0000313" key="1">
    <source>
        <dbReference type="EMBL" id="KAF0043374.1"/>
    </source>
</evidence>